<dbReference type="Proteomes" id="UP000727407">
    <property type="component" value="Unassembled WGS sequence"/>
</dbReference>
<dbReference type="GO" id="GO:0051225">
    <property type="term" value="P:spindle assembly"/>
    <property type="evidence" value="ECO:0007669"/>
    <property type="project" value="TreeGrafter"/>
</dbReference>
<dbReference type="GO" id="GO:0051011">
    <property type="term" value="F:microtubule minus-end binding"/>
    <property type="evidence" value="ECO:0007669"/>
    <property type="project" value="TreeGrafter"/>
</dbReference>
<protein>
    <submittedName>
        <fullName evidence="2">HAUS augmin-like complex subunit 7</fullName>
    </submittedName>
</protein>
<proteinExistence type="predicted"/>
<keyword evidence="1" id="KW-0175">Coiled coil</keyword>
<gene>
    <name evidence="2" type="ORF">DAT39_006773</name>
</gene>
<dbReference type="AlphaFoldDB" id="A0A8J4U9H5"/>
<reference evidence="2" key="1">
    <citation type="submission" date="2020-07" db="EMBL/GenBank/DDBJ databases">
        <title>Clarias magur genome sequencing, assembly and annotation.</title>
        <authorList>
            <person name="Kushwaha B."/>
            <person name="Kumar R."/>
            <person name="Das P."/>
            <person name="Joshi C.G."/>
            <person name="Kumar D."/>
            <person name="Nagpure N.S."/>
            <person name="Pandey M."/>
            <person name="Agarwal S."/>
            <person name="Srivastava S."/>
            <person name="Singh M."/>
            <person name="Sahoo L."/>
            <person name="Jayasankar P."/>
            <person name="Meher P.K."/>
            <person name="Koringa P.G."/>
            <person name="Iquebal M.A."/>
            <person name="Das S.P."/>
            <person name="Bit A."/>
            <person name="Patnaik S."/>
            <person name="Patel N."/>
            <person name="Shah T.M."/>
            <person name="Hinsu A."/>
            <person name="Jena J.K."/>
        </authorList>
    </citation>
    <scope>NUCLEOTIDE SEQUENCE</scope>
    <source>
        <strain evidence="2">CIFAMagur01</strain>
        <tissue evidence="2">Testis</tissue>
    </source>
</reference>
<evidence type="ECO:0000313" key="2">
    <source>
        <dbReference type="EMBL" id="KAF5903508.1"/>
    </source>
</evidence>
<comment type="caution">
    <text evidence="2">The sequence shown here is derived from an EMBL/GenBank/DDBJ whole genome shotgun (WGS) entry which is preliminary data.</text>
</comment>
<evidence type="ECO:0000256" key="1">
    <source>
        <dbReference type="SAM" id="Coils"/>
    </source>
</evidence>
<dbReference type="PANTHER" id="PTHR14352:SF2">
    <property type="entry name" value="HAUS AUGMIN-LIKE COMPLEX SUBUNIT 7"/>
    <property type="match status" value="1"/>
</dbReference>
<dbReference type="InterPro" id="IPR029711">
    <property type="entry name" value="Haus7-like"/>
</dbReference>
<sequence length="367" mass="41063">MSSTAGEPEEDIMAGNSKEQQLSLKMYSNLQRLSCPSVDGLYLREAGSMQDLLCTPSLHRMDMLKWVCSRICPSLRDKFSTIKSSETDEVAKEITRFGHEMLLCKADDYELIKGFAPPLRQLLFLEQLLMIAGQQETSSDEVYNELSEDLLKELMSPDHSTDLIQLMNPVCNPWSAHIQEYLKATQGTRAKANSTKTNESHHNDSGCGKLNNNVAEAAALLKSTKCILEELRKECEFLQLEESGPAASLSPCALKVAISDMAQLMTAFSQVYNTDFRGYCQREPPSLNPNACVFQSVQQLLHQCNMELEALQQLSKTSFTLTEIVKQIETDRRFWAKGEKHSLRVVMGGTGNSKLVQLSRLGYAAED</sequence>
<dbReference type="EMBL" id="QNUK01000072">
    <property type="protein sequence ID" value="KAF5903508.1"/>
    <property type="molecule type" value="Genomic_DNA"/>
</dbReference>
<name>A0A8J4U9H5_CLAMG</name>
<organism evidence="2 3">
    <name type="scientific">Clarias magur</name>
    <name type="common">Asian catfish</name>
    <name type="synonym">Macropteronotus magur</name>
    <dbReference type="NCBI Taxonomy" id="1594786"/>
    <lineage>
        <taxon>Eukaryota</taxon>
        <taxon>Metazoa</taxon>
        <taxon>Chordata</taxon>
        <taxon>Craniata</taxon>
        <taxon>Vertebrata</taxon>
        <taxon>Euteleostomi</taxon>
        <taxon>Actinopterygii</taxon>
        <taxon>Neopterygii</taxon>
        <taxon>Teleostei</taxon>
        <taxon>Ostariophysi</taxon>
        <taxon>Siluriformes</taxon>
        <taxon>Clariidae</taxon>
        <taxon>Clarias</taxon>
    </lineage>
</organism>
<dbReference type="GO" id="GO:0070652">
    <property type="term" value="C:HAUS complex"/>
    <property type="evidence" value="ECO:0007669"/>
    <property type="project" value="TreeGrafter"/>
</dbReference>
<dbReference type="GO" id="GO:0031023">
    <property type="term" value="P:microtubule organizing center organization"/>
    <property type="evidence" value="ECO:0007669"/>
    <property type="project" value="TreeGrafter"/>
</dbReference>
<evidence type="ECO:0000313" key="3">
    <source>
        <dbReference type="Proteomes" id="UP000727407"/>
    </source>
</evidence>
<accession>A0A8J4U9H5</accession>
<feature type="coiled-coil region" evidence="1">
    <location>
        <begin position="214"/>
        <end position="241"/>
    </location>
</feature>
<dbReference type="PANTHER" id="PTHR14352">
    <property type="entry name" value="HAUS AUGMIN-LIKE COMPLEX SUBUNIT 7"/>
    <property type="match status" value="1"/>
</dbReference>
<dbReference type="OrthoDB" id="6435999at2759"/>
<keyword evidence="3" id="KW-1185">Reference proteome</keyword>